<organism evidence="2 3">
    <name type="scientific">Microdochium trichocladiopsis</name>
    <dbReference type="NCBI Taxonomy" id="1682393"/>
    <lineage>
        <taxon>Eukaryota</taxon>
        <taxon>Fungi</taxon>
        <taxon>Dikarya</taxon>
        <taxon>Ascomycota</taxon>
        <taxon>Pezizomycotina</taxon>
        <taxon>Sordariomycetes</taxon>
        <taxon>Xylariomycetidae</taxon>
        <taxon>Xylariales</taxon>
        <taxon>Microdochiaceae</taxon>
        <taxon>Microdochium</taxon>
    </lineage>
</organism>
<gene>
    <name evidence="2" type="ORF">B0I36DRAFT_92513</name>
</gene>
<accession>A0A9P9BTF2</accession>
<feature type="region of interest" description="Disordered" evidence="1">
    <location>
        <begin position="65"/>
        <end position="96"/>
    </location>
</feature>
<proteinExistence type="predicted"/>
<evidence type="ECO:0000256" key="1">
    <source>
        <dbReference type="SAM" id="MobiDB-lite"/>
    </source>
</evidence>
<dbReference type="EMBL" id="JAGTJQ010000003">
    <property type="protein sequence ID" value="KAH7035432.1"/>
    <property type="molecule type" value="Genomic_DNA"/>
</dbReference>
<dbReference type="Proteomes" id="UP000756346">
    <property type="component" value="Unassembled WGS sequence"/>
</dbReference>
<dbReference type="RefSeq" id="XP_046015525.1">
    <property type="nucleotide sequence ID" value="XM_046163594.1"/>
</dbReference>
<dbReference type="AlphaFoldDB" id="A0A9P9BTF2"/>
<keyword evidence="3" id="KW-1185">Reference proteome</keyword>
<comment type="caution">
    <text evidence="2">The sequence shown here is derived from an EMBL/GenBank/DDBJ whole genome shotgun (WGS) entry which is preliminary data.</text>
</comment>
<dbReference type="GeneID" id="70193140"/>
<feature type="region of interest" description="Disordered" evidence="1">
    <location>
        <begin position="24"/>
        <end position="50"/>
    </location>
</feature>
<evidence type="ECO:0000313" key="2">
    <source>
        <dbReference type="EMBL" id="KAH7035432.1"/>
    </source>
</evidence>
<reference evidence="2" key="1">
    <citation type="journal article" date="2021" name="Nat. Commun.">
        <title>Genetic determinants of endophytism in the Arabidopsis root mycobiome.</title>
        <authorList>
            <person name="Mesny F."/>
            <person name="Miyauchi S."/>
            <person name="Thiergart T."/>
            <person name="Pickel B."/>
            <person name="Atanasova L."/>
            <person name="Karlsson M."/>
            <person name="Huettel B."/>
            <person name="Barry K.W."/>
            <person name="Haridas S."/>
            <person name="Chen C."/>
            <person name="Bauer D."/>
            <person name="Andreopoulos W."/>
            <person name="Pangilinan J."/>
            <person name="LaButti K."/>
            <person name="Riley R."/>
            <person name="Lipzen A."/>
            <person name="Clum A."/>
            <person name="Drula E."/>
            <person name="Henrissat B."/>
            <person name="Kohler A."/>
            <person name="Grigoriev I.V."/>
            <person name="Martin F.M."/>
            <person name="Hacquard S."/>
        </authorList>
    </citation>
    <scope>NUCLEOTIDE SEQUENCE</scope>
    <source>
        <strain evidence="2">MPI-CAGE-CH-0230</strain>
    </source>
</reference>
<sequence length="226" mass="25206">MATRRSQTPLTACWEWSEPDVSPAERARIPRSSPVIFGRPSRTVKRPTKSTSRRAFSLRCLCSDATDPSSASRVAHPESGQCVGSPRAPKSLGRAGDRLRPTATGIVCMAFRSTLTAPKVSRTWRICRSVPRIADDSPLCSSRLASLSRPRRWRQVASKLLCHPSSRAPAWKRVNSLIGPSKPLVQLEPRRLHCRRALRKHHANGELSKGFSESNSTDCRCRLRYL</sequence>
<name>A0A9P9BTF2_9PEZI</name>
<protein>
    <submittedName>
        <fullName evidence="2">Uncharacterized protein</fullName>
    </submittedName>
</protein>
<evidence type="ECO:0000313" key="3">
    <source>
        <dbReference type="Proteomes" id="UP000756346"/>
    </source>
</evidence>